<evidence type="ECO:0000256" key="6">
    <source>
        <dbReference type="ARBA" id="ARBA00023136"/>
    </source>
</evidence>
<dbReference type="EMBL" id="CP154795">
    <property type="protein sequence ID" value="XAN08205.1"/>
    <property type="molecule type" value="Genomic_DNA"/>
</dbReference>
<feature type="transmembrane region" description="Helical" evidence="8">
    <location>
        <begin position="262"/>
        <end position="282"/>
    </location>
</feature>
<dbReference type="RefSeq" id="WP_425309660.1">
    <property type="nucleotide sequence ID" value="NZ_CP154795.1"/>
</dbReference>
<sequence length="412" mass="44054">MSRGRRTGHFALICLLPTLAALWSVTVSIGSGTLVPWSPRTEDLNVYREAARALVEGRDFYQLEGVFPYIYPPIAAVLALPLLVVPWTIAQLVWTVANAVVVVLVLRHLRVRPGWLVSIAAAAAILFLTPFTITLGMGQLGILLMALVLLDATDGPRLRAGRKPLLPPGVLTGIATGLKLTPAVFIVHYFLTKRYRQGIVASVTFLGTVLIGLAVAPGPSWGYWMRLAGGDSGANPDAYGWLANISVLSAVYRFTDVTSVGTVVGLGLSAVFVVLGLVAAVVARKHGHDVLGVALLGMVSSLANPIAWVHHLTWVLPLAVVGLRDRLPDVLRWAVLITALWGTVQPQFALKGAPWAHAEIHEYSVAEKVFAAGTDIVVLLTVLLVWVGMTRGRVRAPARRTAGEPTDGDSKA</sequence>
<keyword evidence="4 8" id="KW-0812">Transmembrane</keyword>
<accession>A0ABZ3FR62</accession>
<keyword evidence="6 8" id="KW-0472">Membrane</keyword>
<feature type="transmembrane region" description="Helical" evidence="8">
    <location>
        <begin position="117"/>
        <end position="150"/>
    </location>
</feature>
<keyword evidence="5 8" id="KW-1133">Transmembrane helix</keyword>
<organism evidence="9 10">
    <name type="scientific">Ammonicoccus fulvus</name>
    <dbReference type="NCBI Taxonomy" id="3138240"/>
    <lineage>
        <taxon>Bacteria</taxon>
        <taxon>Bacillati</taxon>
        <taxon>Actinomycetota</taxon>
        <taxon>Actinomycetes</taxon>
        <taxon>Propionibacteriales</taxon>
        <taxon>Propionibacteriaceae</taxon>
        <taxon>Ammonicoccus</taxon>
    </lineage>
</organism>
<evidence type="ECO:0000256" key="1">
    <source>
        <dbReference type="ARBA" id="ARBA00004651"/>
    </source>
</evidence>
<feature type="transmembrane region" description="Helical" evidence="8">
    <location>
        <begin position="198"/>
        <end position="218"/>
    </location>
</feature>
<evidence type="ECO:0000313" key="9">
    <source>
        <dbReference type="EMBL" id="XAN08205.1"/>
    </source>
</evidence>
<evidence type="ECO:0000256" key="8">
    <source>
        <dbReference type="SAM" id="Phobius"/>
    </source>
</evidence>
<keyword evidence="3" id="KW-0808">Transferase</keyword>
<protein>
    <submittedName>
        <fullName evidence="9">Glycosyltransferase 87 family protein</fullName>
    </submittedName>
</protein>
<evidence type="ECO:0000256" key="5">
    <source>
        <dbReference type="ARBA" id="ARBA00022989"/>
    </source>
</evidence>
<evidence type="ECO:0000256" key="7">
    <source>
        <dbReference type="ARBA" id="ARBA00024033"/>
    </source>
</evidence>
<evidence type="ECO:0000256" key="2">
    <source>
        <dbReference type="ARBA" id="ARBA00022475"/>
    </source>
</evidence>
<reference evidence="9 10" key="1">
    <citation type="submission" date="2024-04" db="EMBL/GenBank/DDBJ databases">
        <title>Isolation of an actinomycete strain from pig manure.</title>
        <authorList>
            <person name="Gong T."/>
            <person name="Yu Z."/>
            <person name="An M."/>
            <person name="Wei C."/>
            <person name="Yang W."/>
            <person name="Liu L."/>
        </authorList>
    </citation>
    <scope>NUCLEOTIDE SEQUENCE [LARGE SCALE GENOMIC DNA]</scope>
    <source>
        <strain evidence="9 10">ZF39</strain>
    </source>
</reference>
<dbReference type="InterPro" id="IPR018584">
    <property type="entry name" value="GT87"/>
</dbReference>
<keyword evidence="10" id="KW-1185">Reference proteome</keyword>
<comment type="subcellular location">
    <subcellularLocation>
        <location evidence="1">Cell membrane</location>
        <topology evidence="1">Multi-pass membrane protein</topology>
    </subcellularLocation>
</comment>
<evidence type="ECO:0000256" key="4">
    <source>
        <dbReference type="ARBA" id="ARBA00022692"/>
    </source>
</evidence>
<feature type="transmembrane region" description="Helical" evidence="8">
    <location>
        <begin position="74"/>
        <end position="105"/>
    </location>
</feature>
<dbReference type="Pfam" id="PF09594">
    <property type="entry name" value="GT87"/>
    <property type="match status" value="1"/>
</dbReference>
<gene>
    <name evidence="9" type="ORF">AADG42_13125</name>
</gene>
<evidence type="ECO:0000256" key="3">
    <source>
        <dbReference type="ARBA" id="ARBA00022679"/>
    </source>
</evidence>
<keyword evidence="2" id="KW-1003">Cell membrane</keyword>
<feature type="transmembrane region" description="Helical" evidence="8">
    <location>
        <begin position="170"/>
        <end position="191"/>
    </location>
</feature>
<comment type="similarity">
    <text evidence="7">Belongs to the glycosyltransferase 87 family.</text>
</comment>
<proteinExistence type="inferred from homology"/>
<feature type="transmembrane region" description="Helical" evidence="8">
    <location>
        <begin position="369"/>
        <end position="389"/>
    </location>
</feature>
<evidence type="ECO:0000313" key="10">
    <source>
        <dbReference type="Proteomes" id="UP001442841"/>
    </source>
</evidence>
<name>A0ABZ3FR62_9ACTN</name>
<dbReference type="Proteomes" id="UP001442841">
    <property type="component" value="Chromosome"/>
</dbReference>